<reference evidence="2" key="1">
    <citation type="submission" date="2023-10" db="EMBL/GenBank/DDBJ databases">
        <authorList>
            <person name="Chen Y."/>
            <person name="Shah S."/>
            <person name="Dougan E. K."/>
            <person name="Thang M."/>
            <person name="Chan C."/>
        </authorList>
    </citation>
    <scope>NUCLEOTIDE SEQUENCE [LARGE SCALE GENOMIC DNA]</scope>
</reference>
<gene>
    <name evidence="2" type="ORF">PCOR1329_LOCUS15724</name>
</gene>
<dbReference type="EMBL" id="CAUYUJ010004780">
    <property type="protein sequence ID" value="CAK0810950.1"/>
    <property type="molecule type" value="Genomic_DNA"/>
</dbReference>
<accession>A0ABN9QZT3</accession>
<organism evidence="2 3">
    <name type="scientific">Prorocentrum cordatum</name>
    <dbReference type="NCBI Taxonomy" id="2364126"/>
    <lineage>
        <taxon>Eukaryota</taxon>
        <taxon>Sar</taxon>
        <taxon>Alveolata</taxon>
        <taxon>Dinophyceae</taxon>
        <taxon>Prorocentrales</taxon>
        <taxon>Prorocentraceae</taxon>
        <taxon>Prorocentrum</taxon>
    </lineage>
</organism>
<feature type="compositionally biased region" description="Low complexity" evidence="1">
    <location>
        <begin position="74"/>
        <end position="98"/>
    </location>
</feature>
<feature type="compositionally biased region" description="Basic residues" evidence="1">
    <location>
        <begin position="130"/>
        <end position="148"/>
    </location>
</feature>
<sequence>MPMMPMPFSAAEAPSRPAFLELGAGTGEWALRQAATTEASWLSVAPPRPGRVHLGAGRARGPRQPLRHRRARRAGPPAAEARLAGRGLLPPPRAALAGLRRRRRRVAGTAHADHGVPVSGPRGARPQGGVRHRHRQPQLRRPARRARRQGGGVRGRQRGARGGRGRGRHAPRGGHREARTALGRRGRPPRYFLLRQVVEDRRGKVLKDFAYHLTVAQGKHNEYFKTEGHCHAFRLLDSKDRQIDGIDPKLEEYACLAKPQDAYGPGTLHAEEIVLTCAIGFGFASRIGRFHNTDSPNGTW</sequence>
<evidence type="ECO:0000313" key="3">
    <source>
        <dbReference type="Proteomes" id="UP001189429"/>
    </source>
</evidence>
<dbReference type="Proteomes" id="UP001189429">
    <property type="component" value="Unassembled WGS sequence"/>
</dbReference>
<feature type="region of interest" description="Disordered" evidence="1">
    <location>
        <begin position="46"/>
        <end position="184"/>
    </location>
</feature>
<proteinExistence type="predicted"/>
<comment type="caution">
    <text evidence="2">The sequence shown here is derived from an EMBL/GenBank/DDBJ whole genome shotgun (WGS) entry which is preliminary data.</text>
</comment>
<evidence type="ECO:0000313" key="2">
    <source>
        <dbReference type="EMBL" id="CAK0810950.1"/>
    </source>
</evidence>
<feature type="compositionally biased region" description="Basic residues" evidence="1">
    <location>
        <begin position="155"/>
        <end position="173"/>
    </location>
</feature>
<protein>
    <submittedName>
        <fullName evidence="2">Uncharacterized protein</fullName>
    </submittedName>
</protein>
<name>A0ABN9QZT3_9DINO</name>
<keyword evidence="3" id="KW-1185">Reference proteome</keyword>
<evidence type="ECO:0000256" key="1">
    <source>
        <dbReference type="SAM" id="MobiDB-lite"/>
    </source>
</evidence>